<sequence>MLIYTTPTFDAQAKQQGIQSQVAELLVILKTQGTVAVQALFEWNYPYLKRPVRNLRLLGKILWVNNDPILCLLAVLPRGGNEYEAFLRNPDDYGISHLDSLIDSKELENSINAQREEQKSFRRRPTLPEDLRQIWLKGPDWIKNTTDAVICESEIWVTQFKQPDTQLQWRTYYDIVDSLVEKKSGIETTTTDFLGIEIAGQPEQNRYIIYSWILTSDTPNRSVLFLLSTFNHYPTSQDILEVGQITRLFNSNPGETNGEASSKNPNPTNVLAQELSLEDLARYTRRSYPDYLLGDSEIWLEIEQEFGINWALSMEEEKILHELSTPEISHSSLPVFINGRAGSGKSTMLFYLFADYCYRYQKYYLQHRQRLNSVPHPLFLTYNEQLLGKAREGVKKLLKSHHKFLLETDGQVNKPSIDICFKSFQQFLLSLLPPEESDKFDPDKYINFHDFRQRCGRRYSRYSPELCWHIIRTFIKGYTLTGQNEGYMTPDDYEEIPRRERSLSFDIFQAIYKQVWPWYYQLTTREGYWDDQDLIRKVLQFSGDNLPVYTAIFCDEAQDFTSLELRLIMQLSIFSHCDLYPPVWCLPFAFAGDPFQTLNPTGFRWESVKATFFDQVIAALDPTRQLNLSMTFYELESNYRSSPSIVKVTNLIHLWRHILFKIQELRPQESWQSYMESPTPQKFIFEQNNFSAESLKQHIQKSPIFIVPCEAGGELDYIRLDEFLSPLFPDATEEHPPKNILSAIQAKGLEFPLVILYKFGDQFAKEFNQKPLIDYVQGTGNHPLELEYFFNKLYVAASRGMSDLIIIDTEIGDRCLWQYATVEILAETSSFNYHEYWLNQVNKPEHWQTYIGGVRWGDNLDELQRDNRASQAQKFEENGRNQKNASDLRRAKQFYRELGYLDKADLCEAFALKFDKRFREAGRLFLKRGQELEAWECFWDGMCWQALAEWYHQFPQKKSLEQPLVEFMAQTSKTLPNIRQFTQFLEESLSSQMIKENRLVKAWKSAVQDYGRQVRILMREKILDPEEWQRFGEVLEGLDEAKYNGVLELGGDCYYRAKNLRRAVRCWQESGANQKREYYLAQAELSGFPEGLPYLEKALDFERIIVEWEKSGKSGNQQWIKHLDCLGRALERQNRLRDWINYLIRIKRWIDAIAAIEKCGKLEAILFRFELIRQISRSNLTPEQARDFRGRYLALIEKALSVSNWRQKLAVVEVGIALEKIGELVPTLKFYERFFNSNEPPLKQFAQERWLATKLKQKEYSLVAEPIRGQEIQQDITRRAKEWNIDPATLNSDPPQVDLIENHKLLQLSAPDPSQANNDPMDDQVQGLPPGTKIRLLGPEADGFSFQIGHIQVKRAKRNNSLWVLLTDIYSSKALQIDVDGIQGKVRIGELMLEVADGHQLSFNSITGDYRGTVFYRDEQPRVELHIRGVSSIISL</sequence>
<dbReference type="InterPro" id="IPR000212">
    <property type="entry name" value="DNA_helicase_UvrD/REP"/>
</dbReference>
<evidence type="ECO:0000259" key="6">
    <source>
        <dbReference type="PROSITE" id="PS51198"/>
    </source>
</evidence>
<dbReference type="PROSITE" id="PS51198">
    <property type="entry name" value="UVRD_HELICASE_ATP_BIND"/>
    <property type="match status" value="1"/>
</dbReference>
<proteinExistence type="predicted"/>
<keyword evidence="4 5" id="KW-0067">ATP-binding</keyword>
<protein>
    <recommendedName>
        <fullName evidence="6">UvrD-like helicase ATP-binding domain-containing protein</fullName>
    </recommendedName>
</protein>
<accession>A0A1J1JA74</accession>
<dbReference type="GO" id="GO:0005524">
    <property type="term" value="F:ATP binding"/>
    <property type="evidence" value="ECO:0007669"/>
    <property type="project" value="UniProtKB-UniRule"/>
</dbReference>
<dbReference type="PANTHER" id="PTHR11070">
    <property type="entry name" value="UVRD / RECB / PCRA DNA HELICASE FAMILY MEMBER"/>
    <property type="match status" value="1"/>
</dbReference>
<evidence type="ECO:0000313" key="7">
    <source>
        <dbReference type="EMBL" id="CUM58077.1"/>
    </source>
</evidence>
<keyword evidence="1 5" id="KW-0547">Nucleotide-binding</keyword>
<evidence type="ECO:0000256" key="1">
    <source>
        <dbReference type="ARBA" id="ARBA00022741"/>
    </source>
</evidence>
<evidence type="ECO:0000256" key="4">
    <source>
        <dbReference type="ARBA" id="ARBA00022840"/>
    </source>
</evidence>
<reference evidence="7" key="1">
    <citation type="submission" date="2015-09" db="EMBL/GenBank/DDBJ databases">
        <authorList>
            <person name="Jackson K.R."/>
            <person name="Lunt B.L."/>
            <person name="Fisher J.N.B."/>
            <person name="Gardner A.V."/>
            <person name="Bailey M.E."/>
            <person name="Deus L.M."/>
            <person name="Earl A.S."/>
            <person name="Gibby P.D."/>
            <person name="Hartmann K.A."/>
            <person name="Liu J.E."/>
            <person name="Manci A.M."/>
            <person name="Nielsen D.A."/>
            <person name="Solomon M.B."/>
            <person name="Breakwell D.P."/>
            <person name="Burnett S.H."/>
            <person name="Grose J.H."/>
        </authorList>
    </citation>
    <scope>NUCLEOTIDE SEQUENCE</scope>
    <source>
        <strain evidence="7">7805</strain>
    </source>
</reference>
<dbReference type="Gene3D" id="3.40.50.300">
    <property type="entry name" value="P-loop containing nucleotide triphosphate hydrolases"/>
    <property type="match status" value="2"/>
</dbReference>
<dbReference type="GO" id="GO:0003677">
    <property type="term" value="F:DNA binding"/>
    <property type="evidence" value="ECO:0007669"/>
    <property type="project" value="InterPro"/>
</dbReference>
<keyword evidence="3 5" id="KW-0347">Helicase</keyword>
<evidence type="ECO:0000256" key="2">
    <source>
        <dbReference type="ARBA" id="ARBA00022801"/>
    </source>
</evidence>
<dbReference type="InterPro" id="IPR014016">
    <property type="entry name" value="UvrD-like_ATP-bd"/>
</dbReference>
<keyword evidence="2 5" id="KW-0378">Hydrolase</keyword>
<dbReference type="RefSeq" id="WP_254034883.1">
    <property type="nucleotide sequence ID" value="NZ_LR882950.1"/>
</dbReference>
<evidence type="ECO:0000256" key="3">
    <source>
        <dbReference type="ARBA" id="ARBA00022806"/>
    </source>
</evidence>
<feature type="domain" description="UvrD-like helicase ATP-binding" evidence="6">
    <location>
        <begin position="318"/>
        <end position="642"/>
    </location>
</feature>
<dbReference type="GO" id="GO:0016787">
    <property type="term" value="F:hydrolase activity"/>
    <property type="evidence" value="ECO:0007669"/>
    <property type="project" value="UniProtKB-UniRule"/>
</dbReference>
<dbReference type="GO" id="GO:0003678">
    <property type="term" value="F:DNA helicase activity"/>
    <property type="evidence" value="ECO:0007669"/>
    <property type="project" value="InterPro"/>
</dbReference>
<dbReference type="EMBL" id="LO018304">
    <property type="protein sequence ID" value="CUM58077.1"/>
    <property type="molecule type" value="Genomic_DNA"/>
</dbReference>
<evidence type="ECO:0000256" key="5">
    <source>
        <dbReference type="PROSITE-ProRule" id="PRU00560"/>
    </source>
</evidence>
<feature type="binding site" evidence="5">
    <location>
        <begin position="339"/>
        <end position="346"/>
    </location>
    <ligand>
        <name>ATP</name>
        <dbReference type="ChEBI" id="CHEBI:30616"/>
    </ligand>
</feature>
<name>A0A1J1JA74_PLAAG</name>
<gene>
    <name evidence="7" type="ORF">PLAM_0110</name>
</gene>
<dbReference type="SUPFAM" id="SSF52540">
    <property type="entry name" value="P-loop containing nucleoside triphosphate hydrolases"/>
    <property type="match status" value="1"/>
</dbReference>
<organism evidence="7">
    <name type="scientific">Planktothrix agardhii</name>
    <name type="common">Oscillatoria agardhii</name>
    <dbReference type="NCBI Taxonomy" id="1160"/>
    <lineage>
        <taxon>Bacteria</taxon>
        <taxon>Bacillati</taxon>
        <taxon>Cyanobacteriota</taxon>
        <taxon>Cyanophyceae</taxon>
        <taxon>Oscillatoriophycideae</taxon>
        <taxon>Oscillatoriales</taxon>
        <taxon>Microcoleaceae</taxon>
        <taxon>Planktothrix</taxon>
    </lineage>
</organism>
<dbReference type="InterPro" id="IPR027417">
    <property type="entry name" value="P-loop_NTPase"/>
</dbReference>